<feature type="transmembrane region" description="Helical" evidence="6">
    <location>
        <begin position="199"/>
        <end position="216"/>
    </location>
</feature>
<dbReference type="InterPro" id="IPR011701">
    <property type="entry name" value="MFS"/>
</dbReference>
<feature type="region of interest" description="Disordered" evidence="5">
    <location>
        <begin position="1"/>
        <end position="30"/>
    </location>
</feature>
<dbReference type="InterPro" id="IPR036259">
    <property type="entry name" value="MFS_trans_sf"/>
</dbReference>
<dbReference type="InterPro" id="IPR020846">
    <property type="entry name" value="MFS_dom"/>
</dbReference>
<feature type="region of interest" description="Disordered" evidence="5">
    <location>
        <begin position="489"/>
        <end position="514"/>
    </location>
</feature>
<dbReference type="Pfam" id="PF07690">
    <property type="entry name" value="MFS_1"/>
    <property type="match status" value="1"/>
</dbReference>
<feature type="transmembrane region" description="Helical" evidence="6">
    <location>
        <begin position="132"/>
        <end position="151"/>
    </location>
</feature>
<keyword evidence="9" id="KW-1185">Reference proteome</keyword>
<evidence type="ECO:0000313" key="9">
    <source>
        <dbReference type="Proteomes" id="UP001589700"/>
    </source>
</evidence>
<feature type="transmembrane region" description="Helical" evidence="6">
    <location>
        <begin position="432"/>
        <end position="452"/>
    </location>
</feature>
<gene>
    <name evidence="8" type="ORF">ACFFVD_04990</name>
</gene>
<sequence>MTSRAGSRDHDDDNVGTPTPAGPGSGHDSGSIPDGSAIVIRRPIAATALLFAANGAIFGAIVPRLPDLKNALELSPALFGLAMACYPLGALFGGLLTPLLLRRRSDGAVAVGTMVVATVVAALIGFSPVLAVFAGLLLLFGVCDAITDVSMNAHGIRVQVRHGRSLINRFHAVWSLGAVLGAAGGSVSAGLGLPVQGQMIGAAVVCALASIVAYPMRLGPAAAEDEYGRDLDLDPGLDPAPSPDSHPSTDLDSHLSPAAASGHSGSDPFRDRGAVPSAAQSVDPVARPVVQRKFPGGRVLILLLALGLFASCAAIVEDFAQTWSALYLREVAAAGAGVAGLGFIAVQGAQLAGRLTGDSLVERFGAVRIGRVGGIFVVVGASTALTATFTLDGVALVALLLAGFLLAGWGIATIIPGAMVGADAVPDLPDGAGLAVLNWVMRLGFLASPPLVGQLAEHAGLPWTVAPMLVGGVLIAVLAGPLLSRNDQFRAERPDAARPDSARPDSTRPAEETA</sequence>
<feature type="transmembrane region" description="Helical" evidence="6">
    <location>
        <begin position="397"/>
        <end position="420"/>
    </location>
</feature>
<evidence type="ECO:0000256" key="1">
    <source>
        <dbReference type="ARBA" id="ARBA00004651"/>
    </source>
</evidence>
<comment type="caution">
    <text evidence="8">The sequence shown here is derived from an EMBL/GenBank/DDBJ whole genome shotgun (WGS) entry which is preliminary data.</text>
</comment>
<feature type="transmembrane region" description="Helical" evidence="6">
    <location>
        <begin position="108"/>
        <end position="126"/>
    </location>
</feature>
<evidence type="ECO:0000256" key="5">
    <source>
        <dbReference type="SAM" id="MobiDB-lite"/>
    </source>
</evidence>
<keyword evidence="2 6" id="KW-0812">Transmembrane</keyword>
<feature type="transmembrane region" description="Helical" evidence="6">
    <location>
        <begin position="331"/>
        <end position="352"/>
    </location>
</feature>
<dbReference type="PANTHER" id="PTHR23514:SF13">
    <property type="entry name" value="INNER MEMBRANE PROTEIN YBJJ"/>
    <property type="match status" value="1"/>
</dbReference>
<feature type="transmembrane region" description="Helical" evidence="6">
    <location>
        <begin position="299"/>
        <end position="316"/>
    </location>
</feature>
<dbReference type="PROSITE" id="PS50850">
    <property type="entry name" value="MFS"/>
    <property type="match status" value="1"/>
</dbReference>
<dbReference type="SUPFAM" id="SSF103473">
    <property type="entry name" value="MFS general substrate transporter"/>
    <property type="match status" value="1"/>
</dbReference>
<reference evidence="8 9" key="1">
    <citation type="submission" date="2024-09" db="EMBL/GenBank/DDBJ databases">
        <authorList>
            <person name="Sun Q."/>
            <person name="Mori K."/>
        </authorList>
    </citation>
    <scope>NUCLEOTIDE SEQUENCE [LARGE SCALE GENOMIC DNA]</scope>
    <source>
        <strain evidence="8 9">CCM 7659</strain>
    </source>
</reference>
<evidence type="ECO:0000256" key="2">
    <source>
        <dbReference type="ARBA" id="ARBA00022692"/>
    </source>
</evidence>
<evidence type="ECO:0000313" key="8">
    <source>
        <dbReference type="EMBL" id="MFB9259152.1"/>
    </source>
</evidence>
<evidence type="ECO:0000256" key="6">
    <source>
        <dbReference type="SAM" id="Phobius"/>
    </source>
</evidence>
<evidence type="ECO:0000256" key="3">
    <source>
        <dbReference type="ARBA" id="ARBA00022989"/>
    </source>
</evidence>
<name>A0ABV5JN47_9ACTN</name>
<keyword evidence="4 6" id="KW-0472">Membrane</keyword>
<feature type="region of interest" description="Disordered" evidence="5">
    <location>
        <begin position="230"/>
        <end position="279"/>
    </location>
</feature>
<dbReference type="EMBL" id="JBHMDY010000004">
    <property type="protein sequence ID" value="MFB9259152.1"/>
    <property type="molecule type" value="Genomic_DNA"/>
</dbReference>
<dbReference type="CDD" id="cd17393">
    <property type="entry name" value="MFS_MosC_like"/>
    <property type="match status" value="1"/>
</dbReference>
<dbReference type="InterPro" id="IPR051788">
    <property type="entry name" value="MFS_Transporter"/>
</dbReference>
<feature type="domain" description="Major facilitator superfamily (MFS) profile" evidence="7">
    <location>
        <begin position="298"/>
        <end position="514"/>
    </location>
</feature>
<accession>A0ABV5JN47</accession>
<dbReference type="Proteomes" id="UP001589700">
    <property type="component" value="Unassembled WGS sequence"/>
</dbReference>
<dbReference type="RefSeq" id="WP_380023137.1">
    <property type="nucleotide sequence ID" value="NZ_JBHMDY010000004.1"/>
</dbReference>
<dbReference type="Gene3D" id="1.20.1250.20">
    <property type="entry name" value="MFS general substrate transporter like domains"/>
    <property type="match status" value="2"/>
</dbReference>
<comment type="subcellular location">
    <subcellularLocation>
        <location evidence="1">Cell membrane</location>
        <topology evidence="1">Multi-pass membrane protein</topology>
    </subcellularLocation>
</comment>
<evidence type="ECO:0000259" key="7">
    <source>
        <dbReference type="PROSITE" id="PS50850"/>
    </source>
</evidence>
<feature type="compositionally biased region" description="Basic and acidic residues" evidence="5">
    <location>
        <begin position="1"/>
        <end position="13"/>
    </location>
</feature>
<feature type="transmembrane region" description="Helical" evidence="6">
    <location>
        <begin position="464"/>
        <end position="483"/>
    </location>
</feature>
<keyword evidence="3 6" id="KW-1133">Transmembrane helix</keyword>
<protein>
    <submittedName>
        <fullName evidence="8">MFS transporter</fullName>
    </submittedName>
</protein>
<evidence type="ECO:0000256" key="4">
    <source>
        <dbReference type="ARBA" id="ARBA00023136"/>
    </source>
</evidence>
<dbReference type="PANTHER" id="PTHR23514">
    <property type="entry name" value="BYPASS OF STOP CODON PROTEIN 6"/>
    <property type="match status" value="1"/>
</dbReference>
<feature type="transmembrane region" description="Helical" evidence="6">
    <location>
        <begin position="172"/>
        <end position="193"/>
    </location>
</feature>
<proteinExistence type="predicted"/>
<feature type="transmembrane region" description="Helical" evidence="6">
    <location>
        <begin position="372"/>
        <end position="391"/>
    </location>
</feature>
<feature type="transmembrane region" description="Helical" evidence="6">
    <location>
        <begin position="77"/>
        <end position="101"/>
    </location>
</feature>
<feature type="transmembrane region" description="Helical" evidence="6">
    <location>
        <begin position="44"/>
        <end position="65"/>
    </location>
</feature>
<organism evidence="8 9">
    <name type="scientific">Dietzia aerolata</name>
    <dbReference type="NCBI Taxonomy" id="595984"/>
    <lineage>
        <taxon>Bacteria</taxon>
        <taxon>Bacillati</taxon>
        <taxon>Actinomycetota</taxon>
        <taxon>Actinomycetes</taxon>
        <taxon>Mycobacteriales</taxon>
        <taxon>Dietziaceae</taxon>
        <taxon>Dietzia</taxon>
    </lineage>
</organism>